<dbReference type="KEGG" id="sphe:GFH32_03275"/>
<dbReference type="AlphaFoldDB" id="A0A5Q0QCX9"/>
<protein>
    <submittedName>
        <fullName evidence="1">Uncharacterized protein</fullName>
    </submittedName>
</protein>
<evidence type="ECO:0000313" key="1">
    <source>
        <dbReference type="EMBL" id="QGA25402.1"/>
    </source>
</evidence>
<name>A0A5Q0QCX9_9SPHI</name>
<keyword evidence="2" id="KW-1185">Reference proteome</keyword>
<accession>A0A5Q0QCX9</accession>
<proteinExistence type="predicted"/>
<evidence type="ECO:0000313" key="2">
    <source>
        <dbReference type="Proteomes" id="UP000326921"/>
    </source>
</evidence>
<sequence>MEKDKKLIILPEQSPLLSLNKSTIHLLVSEVCHSINEGNEDPVKALVIGKKLDELSKQYNESVRQLVSGKIKLQKGESHLAFDVEIKEEETGVKYDYSICNDSEWNTITEKIEPLLIQKKNREEFLKTLRKEFIDEDTGEVIQPPLRTGKLGYKLSLKK</sequence>
<dbReference type="EMBL" id="CP045652">
    <property type="protein sequence ID" value="QGA25402.1"/>
    <property type="molecule type" value="Genomic_DNA"/>
</dbReference>
<organism evidence="1 2">
    <name type="scientific">Sphingobacterium zhuxiongii</name>
    <dbReference type="NCBI Taxonomy" id="2662364"/>
    <lineage>
        <taxon>Bacteria</taxon>
        <taxon>Pseudomonadati</taxon>
        <taxon>Bacteroidota</taxon>
        <taxon>Sphingobacteriia</taxon>
        <taxon>Sphingobacteriales</taxon>
        <taxon>Sphingobacteriaceae</taxon>
        <taxon>Sphingobacterium</taxon>
    </lineage>
</organism>
<gene>
    <name evidence="1" type="ORF">GFH32_03275</name>
</gene>
<dbReference type="RefSeq" id="WP_153509725.1">
    <property type="nucleotide sequence ID" value="NZ_CP045652.1"/>
</dbReference>
<dbReference type="Proteomes" id="UP000326921">
    <property type="component" value="Chromosome"/>
</dbReference>
<reference evidence="1 2" key="1">
    <citation type="submission" date="2019-10" db="EMBL/GenBank/DDBJ databases">
        <authorList>
            <person name="Dong K."/>
        </authorList>
    </citation>
    <scope>NUCLEOTIDE SEQUENCE [LARGE SCALE GENOMIC DNA]</scope>
    <source>
        <strain evidence="2">dk4302</strain>
    </source>
</reference>